<dbReference type="InterPro" id="IPR036866">
    <property type="entry name" value="RibonucZ/Hydroxyglut_hydro"/>
</dbReference>
<sequence length="322" mass="35217">MAGSFQLTSHDNRNHFGCTHRSRNFLFARVTLTEIIAKEQTVAISTQPIDPAFPLESGADVTIWWLGQAGFALRHGDDLLFIDPYLSDVLADKYAGRLFPHRRLHDAPVAPAAVEGLSTVLCTHGHTDHMDLGAIPLLQTRSDPLFVIPRSETVKGIGRGIPPARLLGLDAGESFRTRAGVTITAVPAAHEEITVDEHGQNLFLGYVLDLGGYRIYHSGDCAPYPGQHELLRALDLDLALLPVNGRDAHRAGNGVPGNFHLEEAVELCRAAGIPRLVCHHWGLFAFNTAQPDDLRRRLADVDDVEWHIPELGAPFTVGRVLA</sequence>
<organism evidence="2 3">
    <name type="scientific">Agromyces tardus</name>
    <dbReference type="NCBI Taxonomy" id="2583849"/>
    <lineage>
        <taxon>Bacteria</taxon>
        <taxon>Bacillati</taxon>
        <taxon>Actinomycetota</taxon>
        <taxon>Actinomycetes</taxon>
        <taxon>Micrococcales</taxon>
        <taxon>Microbacteriaceae</taxon>
        <taxon>Agromyces</taxon>
    </lineage>
</organism>
<dbReference type="EMBL" id="RHHB01000001">
    <property type="protein sequence ID" value="RNB52233.1"/>
    <property type="molecule type" value="Genomic_DNA"/>
</dbReference>
<dbReference type="SUPFAM" id="SSF56281">
    <property type="entry name" value="Metallo-hydrolase/oxidoreductase"/>
    <property type="match status" value="1"/>
</dbReference>
<dbReference type="InterPro" id="IPR050114">
    <property type="entry name" value="UPF0173_UPF0282_UlaG_hydrolase"/>
</dbReference>
<proteinExistence type="predicted"/>
<dbReference type="GO" id="GO:0016787">
    <property type="term" value="F:hydrolase activity"/>
    <property type="evidence" value="ECO:0007669"/>
    <property type="project" value="UniProtKB-KW"/>
</dbReference>
<evidence type="ECO:0000313" key="2">
    <source>
        <dbReference type="EMBL" id="RNB52233.1"/>
    </source>
</evidence>
<dbReference type="Gene3D" id="3.60.15.10">
    <property type="entry name" value="Ribonuclease Z/Hydroxyacylglutathione hydrolase-like"/>
    <property type="match status" value="1"/>
</dbReference>
<evidence type="ECO:0000313" key="3">
    <source>
        <dbReference type="Proteomes" id="UP000275048"/>
    </source>
</evidence>
<feature type="domain" description="Metallo-beta-lactamase" evidence="1">
    <location>
        <begin position="82"/>
        <end position="281"/>
    </location>
</feature>
<keyword evidence="2" id="KW-0378">Hydrolase</keyword>
<keyword evidence="3" id="KW-1185">Reference proteome</keyword>
<evidence type="ECO:0000259" key="1">
    <source>
        <dbReference type="Pfam" id="PF12706"/>
    </source>
</evidence>
<dbReference type="Pfam" id="PF12706">
    <property type="entry name" value="Lactamase_B_2"/>
    <property type="match status" value="1"/>
</dbReference>
<gene>
    <name evidence="2" type="ORF">EDM22_00495</name>
</gene>
<accession>A0A3M8AMB5</accession>
<dbReference type="OrthoDB" id="3204284at2"/>
<protein>
    <submittedName>
        <fullName evidence="2">MBL fold metallo-hydrolase</fullName>
    </submittedName>
</protein>
<comment type="caution">
    <text evidence="2">The sequence shown here is derived from an EMBL/GenBank/DDBJ whole genome shotgun (WGS) entry which is preliminary data.</text>
</comment>
<dbReference type="AlphaFoldDB" id="A0A3M8AMB5"/>
<dbReference type="Proteomes" id="UP000275048">
    <property type="component" value="Unassembled WGS sequence"/>
</dbReference>
<dbReference type="InterPro" id="IPR001279">
    <property type="entry name" value="Metallo-B-lactamas"/>
</dbReference>
<dbReference type="PANTHER" id="PTHR43546">
    <property type="entry name" value="UPF0173 METAL-DEPENDENT HYDROLASE MJ1163-RELATED"/>
    <property type="match status" value="1"/>
</dbReference>
<reference evidence="2 3" key="1">
    <citation type="submission" date="2018-10" db="EMBL/GenBank/DDBJ databases">
        <title>Isolation, diversity and antibacterial activity of antinobacteria from the wheat rhizosphere soil.</title>
        <authorList>
            <person name="Sun T."/>
        </authorList>
    </citation>
    <scope>NUCLEOTIDE SEQUENCE [LARGE SCALE GENOMIC DNA]</scope>
    <source>
        <strain evidence="2 3">SJ-23</strain>
    </source>
</reference>
<name>A0A3M8AMB5_9MICO</name>